<dbReference type="EMBL" id="BARV01026273">
    <property type="protein sequence ID" value="GAI39053.1"/>
    <property type="molecule type" value="Genomic_DNA"/>
</dbReference>
<reference evidence="1" key="1">
    <citation type="journal article" date="2014" name="Front. Microbiol.">
        <title>High frequency of phylogenetically diverse reductive dehalogenase-homologous genes in deep subseafloor sedimentary metagenomes.</title>
        <authorList>
            <person name="Kawai M."/>
            <person name="Futagami T."/>
            <person name="Toyoda A."/>
            <person name="Takaki Y."/>
            <person name="Nishi S."/>
            <person name="Hori S."/>
            <person name="Arai W."/>
            <person name="Tsubouchi T."/>
            <person name="Morono Y."/>
            <person name="Uchiyama I."/>
            <person name="Ito T."/>
            <person name="Fujiyama A."/>
            <person name="Inagaki F."/>
            <person name="Takami H."/>
        </authorList>
    </citation>
    <scope>NUCLEOTIDE SEQUENCE</scope>
    <source>
        <strain evidence="1">Expedition CK06-06</strain>
    </source>
</reference>
<comment type="caution">
    <text evidence="1">The sequence shown here is derived from an EMBL/GenBank/DDBJ whole genome shotgun (WGS) entry which is preliminary data.</text>
</comment>
<sequence length="224" mass="26376">GKNMIEMITPSEDYLNKWYNTRAWATLSLRKFRESVDTGSNELQNLEVIEAVKLHDSLRNLQTPNGWSNKDIQTILNYRKAMIEKGKEDDMYPSVKRFVEESLNKIIEGKNPDVAFKYKGEVSGESGLDKTNPPKYIFQLTDAILDKGISLNQASIQVATKQVQPSQKHMYKMFMEEEEWRLQGYVNWRFYRHINSGKTKDLSDLNDKQRKYLNEYWGKWVFKD</sequence>
<accession>X1N647</accession>
<gene>
    <name evidence="1" type="ORF">S06H3_42483</name>
</gene>
<feature type="non-terminal residue" evidence="1">
    <location>
        <position position="1"/>
    </location>
</feature>
<dbReference type="AlphaFoldDB" id="X1N647"/>
<name>X1N647_9ZZZZ</name>
<proteinExistence type="predicted"/>
<evidence type="ECO:0000313" key="1">
    <source>
        <dbReference type="EMBL" id="GAI39053.1"/>
    </source>
</evidence>
<organism evidence="1">
    <name type="scientific">marine sediment metagenome</name>
    <dbReference type="NCBI Taxonomy" id="412755"/>
    <lineage>
        <taxon>unclassified sequences</taxon>
        <taxon>metagenomes</taxon>
        <taxon>ecological metagenomes</taxon>
    </lineage>
</organism>
<protein>
    <submittedName>
        <fullName evidence="1">Uncharacterized protein</fullName>
    </submittedName>
</protein>